<evidence type="ECO:0000256" key="1">
    <source>
        <dbReference type="PROSITE-ProRule" id="PRU00276"/>
    </source>
</evidence>
<dbReference type="PANTHER" id="PTHR11905">
    <property type="entry name" value="ADAM A DISINTEGRIN AND METALLOPROTEASE DOMAIN"/>
    <property type="match status" value="1"/>
</dbReference>
<dbReference type="Gene3D" id="3.40.390.10">
    <property type="entry name" value="Collagenase (Catalytic Domain)"/>
    <property type="match status" value="1"/>
</dbReference>
<dbReference type="GO" id="GO:1990913">
    <property type="term" value="C:sperm head plasma membrane"/>
    <property type="evidence" value="ECO:0007669"/>
    <property type="project" value="TreeGrafter"/>
</dbReference>
<reference evidence="4" key="1">
    <citation type="submission" date="2019-03" db="EMBL/GenBank/DDBJ databases">
        <title>Genome sequencing and reference-guided assembly of Black Bengal Goat (Capra hircus).</title>
        <authorList>
            <person name="Siddiki A.Z."/>
            <person name="Baten A."/>
            <person name="Billah M."/>
            <person name="Alam M.A.U."/>
            <person name="Shawrob K.S.M."/>
            <person name="Saha S."/>
            <person name="Chowdhury M."/>
            <person name="Rahman A.H."/>
            <person name="Stear M."/>
            <person name="Miah G."/>
            <person name="Das G.B."/>
            <person name="Hossain M.M."/>
            <person name="Kumkum M."/>
            <person name="Islam M.S."/>
            <person name="Mollah A.M."/>
            <person name="Ahsan A."/>
            <person name="Tusar F."/>
            <person name="Khan M.K.I."/>
        </authorList>
    </citation>
    <scope>NUCLEOTIDE SEQUENCE [LARGE SCALE GENOMIC DNA]</scope>
</reference>
<organism evidence="4">
    <name type="scientific">Capra hircus</name>
    <name type="common">Goat</name>
    <dbReference type="NCBI Taxonomy" id="9925"/>
    <lineage>
        <taxon>Eukaryota</taxon>
        <taxon>Metazoa</taxon>
        <taxon>Chordata</taxon>
        <taxon>Craniata</taxon>
        <taxon>Vertebrata</taxon>
        <taxon>Euteleostomi</taxon>
        <taxon>Mammalia</taxon>
        <taxon>Eutheria</taxon>
        <taxon>Laurasiatheria</taxon>
        <taxon>Artiodactyla</taxon>
        <taxon>Ruminantia</taxon>
        <taxon>Pecora</taxon>
        <taxon>Bovidae</taxon>
        <taxon>Caprinae</taxon>
        <taxon>Capra</taxon>
    </lineage>
</organism>
<dbReference type="GO" id="GO:0004222">
    <property type="term" value="F:metalloendopeptidase activity"/>
    <property type="evidence" value="ECO:0007669"/>
    <property type="project" value="InterPro"/>
</dbReference>
<dbReference type="Ensembl" id="ENSCHIT00010039398.1">
    <property type="protein sequence ID" value="ENSCHIP00010027903.1"/>
    <property type="gene ID" value="ENSCHIG00010020778.1"/>
</dbReference>
<evidence type="ECO:0000313" key="4">
    <source>
        <dbReference type="Ensembl" id="ENSCHIP00010027903.1"/>
    </source>
</evidence>
<comment type="caution">
    <text evidence="1">Lacks conserved residue(s) required for the propagation of feature annotation.</text>
</comment>
<reference evidence="4" key="2">
    <citation type="submission" date="2025-08" db="UniProtKB">
        <authorList>
            <consortium name="Ensembl"/>
        </authorList>
    </citation>
    <scope>IDENTIFICATION</scope>
</reference>
<keyword evidence="2" id="KW-1133">Transmembrane helix</keyword>
<evidence type="ECO:0000256" key="2">
    <source>
        <dbReference type="SAM" id="Phobius"/>
    </source>
</evidence>
<dbReference type="InterPro" id="IPR024079">
    <property type="entry name" value="MetalloPept_cat_dom_sf"/>
</dbReference>
<dbReference type="Pfam" id="PF01421">
    <property type="entry name" value="Reprolysin"/>
    <property type="match status" value="1"/>
</dbReference>
<dbReference type="GO" id="GO:0009897">
    <property type="term" value="C:external side of plasma membrane"/>
    <property type="evidence" value="ECO:0007669"/>
    <property type="project" value="TreeGrafter"/>
</dbReference>
<feature type="transmembrane region" description="Helical" evidence="2">
    <location>
        <begin position="63"/>
        <end position="83"/>
    </location>
</feature>
<sequence length="220" mass="25018">LPGTAEAKNQFGLWNSQNFYANVPRDTSLLLTGHKITGTSYYSSHNGICNPNWRVSYLYVVRYHIFLAATVGAHAIGLMGAFHDVPGCRCFQRYQCLIAPNPGLLDMMSNCTFEAIHQWLHMWDPCLSSLNIAYNNFPYVARWCGDKIIDNFEECDCGTLKDYSGPPPDTKLRIRALELQTVNLIVVLLLLRMFLFYFLLTAVIGVLYYVKDILKGETEE</sequence>
<accession>A0A8C2RFS2</accession>
<keyword evidence="2" id="KW-0472">Membrane</keyword>
<evidence type="ECO:0000259" key="3">
    <source>
        <dbReference type="PROSITE" id="PS50215"/>
    </source>
</evidence>
<dbReference type="InterPro" id="IPR001590">
    <property type="entry name" value="Peptidase_M12B"/>
</dbReference>
<dbReference type="GO" id="GO:0006508">
    <property type="term" value="P:proteolysis"/>
    <property type="evidence" value="ECO:0007669"/>
    <property type="project" value="InterPro"/>
</dbReference>
<dbReference type="PROSITE" id="PS50215">
    <property type="entry name" value="ADAM_MEPRO"/>
    <property type="match status" value="1"/>
</dbReference>
<name>A0A8C2RFS2_CAPHI</name>
<keyword evidence="2" id="KW-0812">Transmembrane</keyword>
<feature type="domain" description="Peptidase M12B" evidence="3">
    <location>
        <begin position="1"/>
        <end position="125"/>
    </location>
</feature>
<proteinExistence type="predicted"/>
<dbReference type="PANTHER" id="PTHR11905:SF167">
    <property type="entry name" value="A DISINTEGRIN AND METALLOPEPTIDASE DOMAIN 4-RELATED"/>
    <property type="match status" value="1"/>
</dbReference>
<feature type="transmembrane region" description="Helical" evidence="2">
    <location>
        <begin position="181"/>
        <end position="210"/>
    </location>
</feature>
<dbReference type="AlphaFoldDB" id="A0A8C2RFS2"/>
<dbReference type="SUPFAM" id="SSF55486">
    <property type="entry name" value="Metalloproteases ('zincins'), catalytic domain"/>
    <property type="match status" value="1"/>
</dbReference>
<dbReference type="GO" id="GO:0008584">
    <property type="term" value="P:male gonad development"/>
    <property type="evidence" value="ECO:0007669"/>
    <property type="project" value="TreeGrafter"/>
</dbReference>
<protein>
    <recommendedName>
        <fullName evidence="3">Peptidase M12B domain-containing protein</fullName>
    </recommendedName>
</protein>